<dbReference type="GO" id="GO:0004386">
    <property type="term" value="F:helicase activity"/>
    <property type="evidence" value="ECO:0007669"/>
    <property type="project" value="UniProtKB-KW"/>
</dbReference>
<evidence type="ECO:0000313" key="2">
    <source>
        <dbReference type="EMBL" id="MDK6275250.1"/>
    </source>
</evidence>
<dbReference type="Proteomes" id="UP001240483">
    <property type="component" value="Unassembled WGS sequence"/>
</dbReference>
<comment type="caution">
    <text evidence="2">The sequence shown here is derived from an EMBL/GenBank/DDBJ whole genome shotgun (WGS) entry which is preliminary data.</text>
</comment>
<name>A0AAP4FIC8_9MICC</name>
<reference evidence="2" key="1">
    <citation type="submission" date="2023-05" db="EMBL/GenBank/DDBJ databases">
        <title>Cataloging the Phylogenetic Diversity of Human Bladder Bacteria.</title>
        <authorList>
            <person name="Du J."/>
        </authorList>
    </citation>
    <scope>NUCLEOTIDE SEQUENCE</scope>
    <source>
        <strain evidence="2">UMB9978</strain>
    </source>
</reference>
<keyword evidence="2" id="KW-0067">ATP-binding</keyword>
<keyword evidence="2" id="KW-0547">Nucleotide-binding</keyword>
<dbReference type="Pfam" id="PF13195">
    <property type="entry name" value="DUF4011"/>
    <property type="match status" value="1"/>
</dbReference>
<accession>A0AAP4FIC8</accession>
<protein>
    <submittedName>
        <fullName evidence="2">DNA helicase</fullName>
    </submittedName>
</protein>
<dbReference type="InterPro" id="IPR025103">
    <property type="entry name" value="DUF4011"/>
</dbReference>
<keyword evidence="2" id="KW-0378">Hydrolase</keyword>
<organism evidence="2 3">
    <name type="scientific">Pseudoglutamicibacter cumminsii</name>
    <dbReference type="NCBI Taxonomy" id="156979"/>
    <lineage>
        <taxon>Bacteria</taxon>
        <taxon>Bacillati</taxon>
        <taxon>Actinomycetota</taxon>
        <taxon>Actinomycetes</taxon>
        <taxon>Micrococcales</taxon>
        <taxon>Micrococcaceae</taxon>
        <taxon>Pseudoglutamicibacter</taxon>
    </lineage>
</organism>
<sequence length="1348" mass="147765">MSVQQTPETRFRDWVQSLSGSAGTDSLLRFVPTEKNAVELTHAHPSGLAQFLTGRRTRLSTLLRDPVQYKNARRTTRAMATRMREISESRGVDVGYFAAGLVTWRTLRSGRTEYYSSPLMLGRVSLQRREGVDDEELQLVGRATPNETLLRFLKSSYGIDVRPEDLLKAGYMTARFNPSGPVTVLRDIAAKAGATIVIEDRVCVSTFPAASDPVDPSVVSVNHPIIAALLDEFAPVDEDAGASYDLATKVSDITGTDEPELDVQQPDDEQPAAAEGEDSADDEASAAPAVSDEATEDDEAEDLVASVDEAESDAEEDAEEPVEVQVAPTLLDDVETPGADDRDPADELLVTDVDDDAYAVLDAVSKGKSVTVSAPPGTDRINLAVNAAARLAADGKRVLIVAERESTMQQVTAMFADVNLETLLLKLDRNSDPESLRERLMDAILRNERAGETDTSTNDSVARARRGELVEHIRSLHSVRSRWGASPLEAMQELARLSSEDDAPSTTVRLKRSVLDVMTDRGAVVEQLQRIAELGGFAQESVESPWYGSRLRNQGEAEAAVELVGELAESIPELCGTLEETASSTRIKPVESFAQWGDTLRLLVAVRRSLDLFEPDIFDKPVDDLIAATASAQWRRDRGIEMSAMTRSRLRRVAKEYVRPGVHIDDLHTALTQVREQRVEWEKLATDRRYPSIPAGLERVLQTFRSVSASLNQLQAVLPEDEVRLDSLPTDALQERLALLQEKKSDLDTIPERTLLMETMREKGLGELLDDFAERHVKADALLPELELAWWQSVLEAMISGDDYLALQNSRDLEKIRAEFERADARHVQQGSARVREALSRRWKAAIADHRVGARDMRALLKVGDPTPQQLAALAPAVVGSATPVWVGAPLYLPTVLPRWSRFDAAILLDAESLALEASLTTISRVDQVVAIGDPNTGVPARLNVEVDKPLTVGKGEEPPLSAFEALGRVTLRRSLTQNTRVLDERFVETLSPQYEQGLKAFPTPATVDASVELVRIEDPRATAGQGTVKSTSPEVEKVVRMVFEQLTQHPERSLAVIAGTPEHAQEIARGISNALPHHPSAVPSFQRRHEPFIVTSADRVDGLRRDSVIFSLGFANSPQGRQPQHFGELNGRNGLRFVMSSVAAARSWLYLVCALPLDQLEERMALAHSGPLAGQTPARSGMELLTRLMRSVEEPRTYELLKPGFKKKSAKTDAQPAAGLVQQASDAVAGRDGHGGALMADLADRLRGYGLTVIQHPGFGVDLAVYGPVWHERRPLAVSVDSSPEYARQPVRSRTRTVPAALKRRGWKPVQLWTIDVFKDPDAVARSIASQLGVDVKRGVDASTQES</sequence>
<feature type="region of interest" description="Disordered" evidence="1">
    <location>
        <begin position="256"/>
        <end position="345"/>
    </location>
</feature>
<dbReference type="EMBL" id="JASODW010000005">
    <property type="protein sequence ID" value="MDK6275250.1"/>
    <property type="molecule type" value="Genomic_DNA"/>
</dbReference>
<feature type="compositionally biased region" description="Acidic residues" evidence="1">
    <location>
        <begin position="293"/>
        <end position="322"/>
    </location>
</feature>
<gene>
    <name evidence="2" type="ORF">QP116_05805</name>
</gene>
<proteinExistence type="predicted"/>
<evidence type="ECO:0000313" key="3">
    <source>
        <dbReference type="Proteomes" id="UP001240483"/>
    </source>
</evidence>
<evidence type="ECO:0000256" key="1">
    <source>
        <dbReference type="SAM" id="MobiDB-lite"/>
    </source>
</evidence>
<keyword evidence="2" id="KW-0347">Helicase</keyword>
<feature type="compositionally biased region" description="Acidic residues" evidence="1">
    <location>
        <begin position="256"/>
        <end position="284"/>
    </location>
</feature>